<comment type="caution">
    <text evidence="1">The sequence shown here is derived from an EMBL/GenBank/DDBJ whole genome shotgun (WGS) entry which is preliminary data.</text>
</comment>
<sequence length="175" mass="19592">MDLQIDSQLPALTQDQALTGWRREFCIELLGAGQARVFTRLVLTPSHKAAELQNGVLFHRVGAAFGDLNSFLKLAAEPMRQLVESATRQQPRRDNLFAAVVYDNRAWERVMDALDQWQRRPHASARIVMAPQGLRATPRQLSVLTRRSAHMQAAVAREISARREAAVLAGQPGHH</sequence>
<evidence type="ECO:0000313" key="1">
    <source>
        <dbReference type="EMBL" id="MFG6459254.1"/>
    </source>
</evidence>
<accession>A0ABW7GBC4</accession>
<dbReference type="RefSeq" id="WP_394491052.1">
    <property type="nucleotide sequence ID" value="NZ_JBIGIA010000019.1"/>
</dbReference>
<organism evidence="1 2">
    <name type="scientific">Pelomonas nitida</name>
    <dbReference type="NCBI Taxonomy" id="3299027"/>
    <lineage>
        <taxon>Bacteria</taxon>
        <taxon>Pseudomonadati</taxon>
        <taxon>Pseudomonadota</taxon>
        <taxon>Betaproteobacteria</taxon>
        <taxon>Burkholderiales</taxon>
        <taxon>Sphaerotilaceae</taxon>
        <taxon>Roseateles</taxon>
    </lineage>
</organism>
<name>A0ABW7GBC4_9BURK</name>
<keyword evidence="2" id="KW-1185">Reference proteome</keyword>
<protein>
    <submittedName>
        <fullName evidence="1">Uncharacterized protein</fullName>
    </submittedName>
</protein>
<dbReference type="EMBL" id="JBIGIA010000019">
    <property type="protein sequence ID" value="MFG6459254.1"/>
    <property type="molecule type" value="Genomic_DNA"/>
</dbReference>
<dbReference type="Proteomes" id="UP001606305">
    <property type="component" value="Unassembled WGS sequence"/>
</dbReference>
<proteinExistence type="predicted"/>
<reference evidence="1 2" key="1">
    <citation type="submission" date="2024-09" db="EMBL/GenBank/DDBJ databases">
        <title>Novel species of the genus Pelomonas and Roseateles isolated from streams.</title>
        <authorList>
            <person name="Lu H."/>
        </authorList>
    </citation>
    <scope>NUCLEOTIDE SEQUENCE [LARGE SCALE GENOMIC DNA]</scope>
    <source>
        <strain evidence="1 2">BYS96W</strain>
    </source>
</reference>
<evidence type="ECO:0000313" key="2">
    <source>
        <dbReference type="Proteomes" id="UP001606305"/>
    </source>
</evidence>
<gene>
    <name evidence="1" type="ORF">ACG00X_20665</name>
</gene>